<gene>
    <name evidence="4" type="primary">SPATA2</name>
</gene>
<dbReference type="Gene3D" id="1.20.58.2190">
    <property type="match status" value="1"/>
</dbReference>
<dbReference type="Proteomes" id="UP000823872">
    <property type="component" value="Chromosome A3"/>
</dbReference>
<feature type="region of interest" description="Disordered" evidence="2">
    <location>
        <begin position="285"/>
        <end position="311"/>
    </location>
</feature>
<protein>
    <recommendedName>
        <fullName evidence="3">Spermatogenesis-associated protein 2 PUB-like domain-containing protein</fullName>
    </recommendedName>
</protein>
<reference evidence="4" key="3">
    <citation type="submission" date="2025-09" db="UniProtKB">
        <authorList>
            <consortium name="Ensembl"/>
        </authorList>
    </citation>
    <scope>IDENTIFICATION</scope>
    <source>
        <strain evidence="4">breed Abyssinian</strain>
    </source>
</reference>
<comment type="similarity">
    <text evidence="1">Belongs to the SPATA2 family.</text>
</comment>
<feature type="compositionally biased region" description="Pro residues" evidence="2">
    <location>
        <begin position="404"/>
        <end position="417"/>
    </location>
</feature>
<evidence type="ECO:0000313" key="4">
    <source>
        <dbReference type="Ensembl" id="ENSFCTP00005045293.1"/>
    </source>
</evidence>
<evidence type="ECO:0000259" key="3">
    <source>
        <dbReference type="Pfam" id="PF21388"/>
    </source>
</evidence>
<dbReference type="PANTHER" id="PTHR15326">
    <property type="entry name" value="SPERMATOGENESIS-ASSOCIATED PROTEIN 2/TAMOZHENNIC"/>
    <property type="match status" value="1"/>
</dbReference>
<feature type="region of interest" description="Disordered" evidence="2">
    <location>
        <begin position="401"/>
        <end position="506"/>
    </location>
</feature>
<evidence type="ECO:0000256" key="1">
    <source>
        <dbReference type="ARBA" id="ARBA00038142"/>
    </source>
</evidence>
<reference evidence="4" key="2">
    <citation type="submission" date="2025-08" db="UniProtKB">
        <authorList>
            <consortium name="Ensembl"/>
        </authorList>
    </citation>
    <scope>IDENTIFICATION</scope>
    <source>
        <strain evidence="4">breed Abyssinian</strain>
    </source>
</reference>
<reference evidence="4 5" key="1">
    <citation type="submission" date="2021-02" db="EMBL/GenBank/DDBJ databases">
        <title>Safari Cat Assemblies.</title>
        <authorList>
            <person name="Bredemeyer K.R."/>
            <person name="Murphy W.J."/>
        </authorList>
    </citation>
    <scope>NUCLEOTIDE SEQUENCE [LARGE SCALE GENOMIC DNA]</scope>
</reference>
<dbReference type="PANTHER" id="PTHR15326:SF8">
    <property type="entry name" value="SPERMATOGENESIS-ASSOCIATED PROTEIN 2"/>
    <property type="match status" value="1"/>
</dbReference>
<feature type="compositionally biased region" description="Polar residues" evidence="2">
    <location>
        <begin position="497"/>
        <end position="506"/>
    </location>
</feature>
<sequence length="506" mass="55576">MGKPSSMDTKYKDDLFRKYVQFHEGKVDATPSRQRPGNDEYLRVAASTLLSLHKVDPFYRFRLIQFYEVVESSLRSLSSSSLRALACAFSVLETVGVNLFLYPWKKEFRSIKTYTGPFVYYVKSSLLEEDIRAILHYMGYVPELGTAYKLKELVETLQVKMVSFELFLAKVECEQMLEIHSQVKDKGYSELDVVSERKSSAEDVRGCSEALRRRAEGREHLTASMARVALQKSASERAAKDYYKPRVTKPSRSVDAYDSYWESRKPPLKASLSLRKEPVAADVGDGLKDEIIRPSPRSWPCPAPPTEARMTCRPPRRTTVWARCVARTSPLRMTWICTRTRSRGPRPGGRTPCGRTCGCSEMMPTPPTTSARPPPKSPPCPSAKTAVCPAAPPSASAATACLPVPRPPGPAPSPARPLPTTAWPTGRLCGTSTRARLRASTGCRTSTRNPSPRPQPPPAVASVTARVPPTPAPSVQKSPATPASAPTITTPAAKRVSCTSSCPTTS</sequence>
<accession>A0ABI7ZDU9</accession>
<feature type="domain" description="Spermatogenesis-associated protein 2 PUB-like" evidence="3">
    <location>
        <begin position="15"/>
        <end position="207"/>
    </location>
</feature>
<feature type="region of interest" description="Disordered" evidence="2">
    <location>
        <begin position="364"/>
        <end position="384"/>
    </location>
</feature>
<keyword evidence="5" id="KW-1185">Reference proteome</keyword>
<organism evidence="4 5">
    <name type="scientific">Felis catus</name>
    <name type="common">Cat</name>
    <name type="synonym">Felis silvestris catus</name>
    <dbReference type="NCBI Taxonomy" id="9685"/>
    <lineage>
        <taxon>Eukaryota</taxon>
        <taxon>Metazoa</taxon>
        <taxon>Chordata</taxon>
        <taxon>Craniata</taxon>
        <taxon>Vertebrata</taxon>
        <taxon>Euteleostomi</taxon>
        <taxon>Mammalia</taxon>
        <taxon>Eutheria</taxon>
        <taxon>Laurasiatheria</taxon>
        <taxon>Carnivora</taxon>
        <taxon>Feliformia</taxon>
        <taxon>Felidae</taxon>
        <taxon>Felinae</taxon>
        <taxon>Felis</taxon>
    </lineage>
</organism>
<dbReference type="Pfam" id="PF21388">
    <property type="entry name" value="SPATA2_PUB-like"/>
    <property type="match status" value="1"/>
</dbReference>
<dbReference type="InterPro" id="IPR048839">
    <property type="entry name" value="SPATA2_PUB-like"/>
</dbReference>
<evidence type="ECO:0000313" key="5">
    <source>
        <dbReference type="Proteomes" id="UP000823872"/>
    </source>
</evidence>
<feature type="compositionally biased region" description="Pro residues" evidence="2">
    <location>
        <begin position="364"/>
        <end position="381"/>
    </location>
</feature>
<proteinExistence type="inferred from homology"/>
<feature type="compositionally biased region" description="Low complexity" evidence="2">
    <location>
        <begin position="478"/>
        <end position="493"/>
    </location>
</feature>
<dbReference type="Ensembl" id="ENSFCTT00005061919.1">
    <property type="protein sequence ID" value="ENSFCTP00005045293.1"/>
    <property type="gene ID" value="ENSFCTG00005021613.1"/>
</dbReference>
<name>A0ABI7ZDU9_FELCA</name>
<dbReference type="GeneTree" id="ENSGT00530000063956"/>
<evidence type="ECO:0000256" key="2">
    <source>
        <dbReference type="SAM" id="MobiDB-lite"/>
    </source>
</evidence>